<dbReference type="AlphaFoldDB" id="N4UW84"/>
<dbReference type="HOGENOM" id="CLU_013929_8_2_1"/>
<dbReference type="Gene3D" id="1.10.10.60">
    <property type="entry name" value="Homeodomain-like"/>
    <property type="match status" value="1"/>
</dbReference>
<protein>
    <recommendedName>
        <fullName evidence="2">HTH psq-type domain-containing protein</fullName>
    </recommendedName>
</protein>
<accession>N4UW84</accession>
<feature type="region of interest" description="Disordered" evidence="1">
    <location>
        <begin position="26"/>
        <end position="55"/>
    </location>
</feature>
<dbReference type="InterPro" id="IPR007889">
    <property type="entry name" value="HTH_Psq"/>
</dbReference>
<evidence type="ECO:0000259" key="2">
    <source>
        <dbReference type="Pfam" id="PF05225"/>
    </source>
</evidence>
<proteinExistence type="predicted"/>
<name>N4UW84_FUSC1</name>
<reference evidence="4" key="2">
    <citation type="journal article" date="2014" name="PLoS ONE">
        <title>Genome and Transcriptome Analysis of the Fungal Pathogen Fusarium oxysporum f. sp. cubense Causing Banana Vascular Wilt Disease.</title>
        <authorList>
            <person name="Guo L."/>
            <person name="Han L."/>
            <person name="Yang L."/>
            <person name="Zeng H."/>
            <person name="Fan D."/>
            <person name="Zhu Y."/>
            <person name="Feng Y."/>
            <person name="Wang G."/>
            <person name="Peng C."/>
            <person name="Jiang X."/>
            <person name="Zhou D."/>
            <person name="Ni P."/>
            <person name="Liang C."/>
            <person name="Liu L."/>
            <person name="Wang J."/>
            <person name="Mao C."/>
            <person name="Fang X."/>
            <person name="Peng M."/>
            <person name="Huang J."/>
        </authorList>
    </citation>
    <scope>NUCLEOTIDE SEQUENCE [LARGE SCALE GENOMIC DNA]</scope>
    <source>
        <strain evidence="4">race 1</strain>
    </source>
</reference>
<dbReference type="OMA" id="SYTEEYM"/>
<dbReference type="GO" id="GO:0003677">
    <property type="term" value="F:DNA binding"/>
    <property type="evidence" value="ECO:0007669"/>
    <property type="project" value="InterPro"/>
</dbReference>
<dbReference type="Proteomes" id="UP000016928">
    <property type="component" value="Unassembled WGS sequence"/>
</dbReference>
<evidence type="ECO:0000256" key="1">
    <source>
        <dbReference type="SAM" id="MobiDB-lite"/>
    </source>
</evidence>
<reference evidence="4" key="1">
    <citation type="submission" date="2012-09" db="EMBL/GenBank/DDBJ databases">
        <title>Genome sequencing and comparative transcriptomics of race 1 and race 4 of banana pathogen: Fusarium oxysporum f. sp. cubense.</title>
        <authorList>
            <person name="Fang X."/>
            <person name="Huang J."/>
        </authorList>
    </citation>
    <scope>NUCLEOTIDE SEQUENCE [LARGE SCALE GENOMIC DNA]</scope>
    <source>
        <strain evidence="4">race 1</strain>
    </source>
</reference>
<dbReference type="Pfam" id="PF05225">
    <property type="entry name" value="HTH_psq"/>
    <property type="match status" value="1"/>
</dbReference>
<dbReference type="SUPFAM" id="SSF46689">
    <property type="entry name" value="Homeodomain-like"/>
    <property type="match status" value="1"/>
</dbReference>
<sequence length="103" mass="11683">MPSYTEEDMLIAINLVQNGQSELKAAKEASVPRSSLRDRLKGIRPQKKAHSDQQRLGPTVEADIIRFLRLQDTLCTPLTHFQIRQLVIRILSLQGDNKPLGKH</sequence>
<feature type="domain" description="HTH psq-type" evidence="2">
    <location>
        <begin position="5"/>
        <end position="43"/>
    </location>
</feature>
<dbReference type="OrthoDB" id="5396311at2759"/>
<gene>
    <name evidence="3" type="ORF">FOC1_g10009849</name>
</gene>
<dbReference type="VEuPathDB" id="FungiDB:FOC1_g10009849"/>
<dbReference type="EMBL" id="KB730034">
    <property type="protein sequence ID" value="ENH74435.1"/>
    <property type="molecule type" value="Genomic_DNA"/>
</dbReference>
<dbReference type="InterPro" id="IPR009057">
    <property type="entry name" value="Homeodomain-like_sf"/>
</dbReference>
<evidence type="ECO:0000313" key="4">
    <source>
        <dbReference type="Proteomes" id="UP000016928"/>
    </source>
</evidence>
<organism evidence="3 4">
    <name type="scientific">Fusarium oxysporum f. sp. cubense (strain race 1)</name>
    <name type="common">Panama disease fungus</name>
    <dbReference type="NCBI Taxonomy" id="1229664"/>
    <lineage>
        <taxon>Eukaryota</taxon>
        <taxon>Fungi</taxon>
        <taxon>Dikarya</taxon>
        <taxon>Ascomycota</taxon>
        <taxon>Pezizomycotina</taxon>
        <taxon>Sordariomycetes</taxon>
        <taxon>Hypocreomycetidae</taxon>
        <taxon>Hypocreales</taxon>
        <taxon>Nectriaceae</taxon>
        <taxon>Fusarium</taxon>
        <taxon>Fusarium oxysporum species complex</taxon>
    </lineage>
</organism>
<evidence type="ECO:0000313" key="3">
    <source>
        <dbReference type="EMBL" id="ENH74435.1"/>
    </source>
</evidence>